<proteinExistence type="predicted"/>
<dbReference type="AlphaFoldDB" id="L9KHG4"/>
<evidence type="ECO:0000313" key="1">
    <source>
        <dbReference type="EMBL" id="ELW62360.1"/>
    </source>
</evidence>
<dbReference type="InParanoid" id="L9KHG4"/>
<protein>
    <submittedName>
        <fullName evidence="1">Uncharacterized protein</fullName>
    </submittedName>
</protein>
<dbReference type="EMBL" id="KB320824">
    <property type="protein sequence ID" value="ELW62360.1"/>
    <property type="molecule type" value="Genomic_DNA"/>
</dbReference>
<gene>
    <name evidence="1" type="ORF">TREES_T100007808</name>
</gene>
<reference evidence="2" key="1">
    <citation type="submission" date="2012-07" db="EMBL/GenBank/DDBJ databases">
        <title>Genome of the Chinese tree shrew, a rising model animal genetically related to primates.</title>
        <authorList>
            <person name="Zhang G."/>
            <person name="Fan Y."/>
            <person name="Yao Y."/>
            <person name="Huang Z."/>
        </authorList>
    </citation>
    <scope>NUCLEOTIDE SEQUENCE [LARGE SCALE GENOMIC DNA]</scope>
</reference>
<sequence>MVTVVLLPSAHMSLFDRDWQRERKVTQSGFCAFHVKTVIKLLVPEDSTPERDTGTCCLFAINGAYNVRLVDSFGETGKSEGSPQMVSAAGLAQGTAATRELLLPKLLSTRETKCGQEPAESQK</sequence>
<accession>L9KHG4</accession>
<dbReference type="Proteomes" id="UP000011518">
    <property type="component" value="Unassembled WGS sequence"/>
</dbReference>
<evidence type="ECO:0000313" key="2">
    <source>
        <dbReference type="Proteomes" id="UP000011518"/>
    </source>
</evidence>
<keyword evidence="2" id="KW-1185">Reference proteome</keyword>
<reference evidence="2" key="2">
    <citation type="journal article" date="2013" name="Nat. Commun.">
        <title>Genome of the Chinese tree shrew.</title>
        <authorList>
            <person name="Fan Y."/>
            <person name="Huang Z.Y."/>
            <person name="Cao C.C."/>
            <person name="Chen C.S."/>
            <person name="Chen Y.X."/>
            <person name="Fan D.D."/>
            <person name="He J."/>
            <person name="Hou H.L."/>
            <person name="Hu L."/>
            <person name="Hu X.T."/>
            <person name="Jiang X.T."/>
            <person name="Lai R."/>
            <person name="Lang Y.S."/>
            <person name="Liang B."/>
            <person name="Liao S.G."/>
            <person name="Mu D."/>
            <person name="Ma Y.Y."/>
            <person name="Niu Y.Y."/>
            <person name="Sun X.Q."/>
            <person name="Xia J.Q."/>
            <person name="Xiao J."/>
            <person name="Xiong Z.Q."/>
            <person name="Xu L."/>
            <person name="Yang L."/>
            <person name="Zhang Y."/>
            <person name="Zhao W."/>
            <person name="Zhao X.D."/>
            <person name="Zheng Y.T."/>
            <person name="Zhou J.M."/>
            <person name="Zhu Y.B."/>
            <person name="Zhang G.J."/>
            <person name="Wang J."/>
            <person name="Yao Y.G."/>
        </authorList>
    </citation>
    <scope>NUCLEOTIDE SEQUENCE [LARGE SCALE GENOMIC DNA]</scope>
</reference>
<organism evidence="1 2">
    <name type="scientific">Tupaia chinensis</name>
    <name type="common">Chinese tree shrew</name>
    <name type="synonym">Tupaia belangeri chinensis</name>
    <dbReference type="NCBI Taxonomy" id="246437"/>
    <lineage>
        <taxon>Eukaryota</taxon>
        <taxon>Metazoa</taxon>
        <taxon>Chordata</taxon>
        <taxon>Craniata</taxon>
        <taxon>Vertebrata</taxon>
        <taxon>Euteleostomi</taxon>
        <taxon>Mammalia</taxon>
        <taxon>Eutheria</taxon>
        <taxon>Euarchontoglires</taxon>
        <taxon>Scandentia</taxon>
        <taxon>Tupaiidae</taxon>
        <taxon>Tupaia</taxon>
    </lineage>
</organism>
<name>L9KHG4_TUPCH</name>